<dbReference type="OrthoDB" id="210680at2"/>
<feature type="signal peptide" evidence="1">
    <location>
        <begin position="1"/>
        <end position="29"/>
    </location>
</feature>
<dbReference type="Proteomes" id="UP000315440">
    <property type="component" value="Unassembled WGS sequence"/>
</dbReference>
<evidence type="ECO:0000313" key="3">
    <source>
        <dbReference type="Proteomes" id="UP000315440"/>
    </source>
</evidence>
<accession>A0A5C5ZJK9</accession>
<proteinExistence type="predicted"/>
<comment type="caution">
    <text evidence="2">The sequence shown here is derived from an EMBL/GenBank/DDBJ whole genome shotgun (WGS) entry which is preliminary data.</text>
</comment>
<dbReference type="InterPro" id="IPR015943">
    <property type="entry name" value="WD40/YVTN_repeat-like_dom_sf"/>
</dbReference>
<dbReference type="EMBL" id="SJPQ01000003">
    <property type="protein sequence ID" value="TWT87559.1"/>
    <property type="molecule type" value="Genomic_DNA"/>
</dbReference>
<evidence type="ECO:0000256" key="1">
    <source>
        <dbReference type="SAM" id="SignalP"/>
    </source>
</evidence>
<protein>
    <recommendedName>
        <fullName evidence="4">Lactonase, 7-bladed beta-propeller</fullName>
    </recommendedName>
</protein>
<evidence type="ECO:0000313" key="2">
    <source>
        <dbReference type="EMBL" id="TWT87559.1"/>
    </source>
</evidence>
<sequence precursor="true">MAWAPRTMGALGLAAALLLLGLAAPPAVAQSVETLLEGLPSPAALVVRPDGKPDHFELYLASSEPAELIRVVVEHGEAIIASVAPREDSADVAPMAPLAFLTKQTLISASATPGVLLALRMRPSGDGGLVYVAQPTKSADGPAGATPVAALAANGRHVFAVGEGGLLRASHSGVGVSPLGPFGESEHPRQIAISPDGYLAVLQQGESEDTIAFYDPAQPAAEPRTTMPIGLKGAVAIAYGALPRPVDRLLYALVSDPQQPGGDGVYRLDAALGATGHAACRATPVAAVENATAMAFGADGALYLVAVHEGRGALLRLDDSL</sequence>
<keyword evidence="1" id="KW-0732">Signal</keyword>
<feature type="chain" id="PRO_5023145520" description="Lactonase, 7-bladed beta-propeller" evidence="1">
    <location>
        <begin position="30"/>
        <end position="321"/>
    </location>
</feature>
<name>A0A5C5ZJK9_9BACT</name>
<keyword evidence="3" id="KW-1185">Reference proteome</keyword>
<dbReference type="AlphaFoldDB" id="A0A5C5ZJK9"/>
<reference evidence="2 3" key="1">
    <citation type="submission" date="2019-02" db="EMBL/GenBank/DDBJ databases">
        <title>Deep-cultivation of Planctomycetes and their phenomic and genomic characterization uncovers novel biology.</title>
        <authorList>
            <person name="Wiegand S."/>
            <person name="Jogler M."/>
            <person name="Boedeker C."/>
            <person name="Pinto D."/>
            <person name="Vollmers J."/>
            <person name="Rivas-Marin E."/>
            <person name="Kohn T."/>
            <person name="Peeters S.H."/>
            <person name="Heuer A."/>
            <person name="Rast P."/>
            <person name="Oberbeckmann S."/>
            <person name="Bunk B."/>
            <person name="Jeske O."/>
            <person name="Meyerdierks A."/>
            <person name="Storesund J.E."/>
            <person name="Kallscheuer N."/>
            <person name="Luecker S."/>
            <person name="Lage O.M."/>
            <person name="Pohl T."/>
            <person name="Merkel B.J."/>
            <person name="Hornburger P."/>
            <person name="Mueller R.-W."/>
            <person name="Bruemmer F."/>
            <person name="Labrenz M."/>
            <person name="Spormann A.M."/>
            <person name="Op Den Camp H."/>
            <person name="Overmann J."/>
            <person name="Amann R."/>
            <person name="Jetten M.S.M."/>
            <person name="Mascher T."/>
            <person name="Medema M.H."/>
            <person name="Devos D.P."/>
            <person name="Kaster A.-K."/>
            <person name="Ovreas L."/>
            <person name="Rohde M."/>
            <person name="Galperin M.Y."/>
            <person name="Jogler C."/>
        </authorList>
    </citation>
    <scope>NUCLEOTIDE SEQUENCE [LARGE SCALE GENOMIC DNA]</scope>
    <source>
        <strain evidence="2 3">Mal64</strain>
    </source>
</reference>
<dbReference type="SUPFAM" id="SSF63829">
    <property type="entry name" value="Calcium-dependent phosphotriesterase"/>
    <property type="match status" value="1"/>
</dbReference>
<organism evidence="2 3">
    <name type="scientific">Pseudobythopirellula maris</name>
    <dbReference type="NCBI Taxonomy" id="2527991"/>
    <lineage>
        <taxon>Bacteria</taxon>
        <taxon>Pseudomonadati</taxon>
        <taxon>Planctomycetota</taxon>
        <taxon>Planctomycetia</taxon>
        <taxon>Pirellulales</taxon>
        <taxon>Lacipirellulaceae</taxon>
        <taxon>Pseudobythopirellula</taxon>
    </lineage>
</organism>
<evidence type="ECO:0008006" key="4">
    <source>
        <dbReference type="Google" id="ProtNLM"/>
    </source>
</evidence>
<dbReference type="Gene3D" id="2.130.10.10">
    <property type="entry name" value="YVTN repeat-like/Quinoprotein amine dehydrogenase"/>
    <property type="match status" value="1"/>
</dbReference>
<gene>
    <name evidence="2" type="ORF">Mal64_31010</name>
</gene>
<dbReference type="RefSeq" id="WP_146401799.1">
    <property type="nucleotide sequence ID" value="NZ_SJPQ01000003.1"/>
</dbReference>